<evidence type="ECO:0000313" key="8">
    <source>
        <dbReference type="EMBL" id="MBE4747738.1"/>
    </source>
</evidence>
<evidence type="ECO:0000256" key="6">
    <source>
        <dbReference type="ARBA" id="ARBA00047942"/>
    </source>
</evidence>
<feature type="region of interest" description="Disordered" evidence="7">
    <location>
        <begin position="188"/>
        <end position="207"/>
    </location>
</feature>
<name>A0ABR9PIH3_9BACT</name>
<evidence type="ECO:0000256" key="4">
    <source>
        <dbReference type="ARBA" id="ARBA00022679"/>
    </source>
</evidence>
<dbReference type="InterPro" id="IPR012327">
    <property type="entry name" value="MeTrfase_D12"/>
</dbReference>
<dbReference type="RefSeq" id="WP_193347096.1">
    <property type="nucleotide sequence ID" value="NZ_CBCSIP010000161.1"/>
</dbReference>
<evidence type="ECO:0000256" key="5">
    <source>
        <dbReference type="ARBA" id="ARBA00022691"/>
    </source>
</evidence>
<comment type="catalytic activity">
    <reaction evidence="6">
        <text>a 2'-deoxyadenosine in DNA + S-adenosyl-L-methionine = an N(6)-methyl-2'-deoxyadenosine in DNA + S-adenosyl-L-homocysteine + H(+)</text>
        <dbReference type="Rhea" id="RHEA:15197"/>
        <dbReference type="Rhea" id="RHEA-COMP:12418"/>
        <dbReference type="Rhea" id="RHEA-COMP:12419"/>
        <dbReference type="ChEBI" id="CHEBI:15378"/>
        <dbReference type="ChEBI" id="CHEBI:57856"/>
        <dbReference type="ChEBI" id="CHEBI:59789"/>
        <dbReference type="ChEBI" id="CHEBI:90615"/>
        <dbReference type="ChEBI" id="CHEBI:90616"/>
        <dbReference type="EC" id="2.1.1.72"/>
    </reaction>
</comment>
<dbReference type="Gene3D" id="3.40.50.150">
    <property type="entry name" value="Vaccinia Virus protein VP39"/>
    <property type="match status" value="1"/>
</dbReference>
<evidence type="ECO:0000313" key="9">
    <source>
        <dbReference type="Proteomes" id="UP001516472"/>
    </source>
</evidence>
<keyword evidence="9" id="KW-1185">Reference proteome</keyword>
<feature type="compositionally biased region" description="Basic and acidic residues" evidence="7">
    <location>
        <begin position="193"/>
        <end position="203"/>
    </location>
</feature>
<reference evidence="8 9" key="1">
    <citation type="submission" date="2020-02" db="EMBL/GenBank/DDBJ databases">
        <authorList>
            <person name="Babadi Z.K."/>
            <person name="Risdian C."/>
            <person name="Ebrahimipour G.H."/>
            <person name="Wink J."/>
        </authorList>
    </citation>
    <scope>NUCLEOTIDE SEQUENCE [LARGE SCALE GENOMIC DNA]</scope>
    <source>
        <strain evidence="8 9">ZKHCc1 1396</strain>
    </source>
</reference>
<evidence type="ECO:0000256" key="3">
    <source>
        <dbReference type="ARBA" id="ARBA00022603"/>
    </source>
</evidence>
<evidence type="ECO:0000256" key="2">
    <source>
        <dbReference type="ARBA" id="ARBA00011900"/>
    </source>
</evidence>
<comment type="similarity">
    <text evidence="1">Belongs to the N(4)/N(6)-methyltransferase family.</text>
</comment>
<dbReference type="SUPFAM" id="SSF53335">
    <property type="entry name" value="S-adenosyl-L-methionine-dependent methyltransferases"/>
    <property type="match status" value="1"/>
</dbReference>
<dbReference type="Gene3D" id="1.10.1020.10">
    <property type="entry name" value="Adenine-specific Methyltransferase, Domain 2"/>
    <property type="match status" value="1"/>
</dbReference>
<dbReference type="GO" id="GO:0032259">
    <property type="term" value="P:methylation"/>
    <property type="evidence" value="ECO:0007669"/>
    <property type="project" value="UniProtKB-KW"/>
</dbReference>
<dbReference type="Proteomes" id="UP001516472">
    <property type="component" value="Unassembled WGS sequence"/>
</dbReference>
<organism evidence="8 9">
    <name type="scientific">Corallococcus soli</name>
    <dbReference type="NCBI Taxonomy" id="2710757"/>
    <lineage>
        <taxon>Bacteria</taxon>
        <taxon>Pseudomonadati</taxon>
        <taxon>Myxococcota</taxon>
        <taxon>Myxococcia</taxon>
        <taxon>Myxococcales</taxon>
        <taxon>Cystobacterineae</taxon>
        <taxon>Myxococcaceae</taxon>
        <taxon>Corallococcus</taxon>
    </lineage>
</organism>
<dbReference type="GO" id="GO:0008168">
    <property type="term" value="F:methyltransferase activity"/>
    <property type="evidence" value="ECO:0007669"/>
    <property type="project" value="UniProtKB-KW"/>
</dbReference>
<evidence type="ECO:0000256" key="7">
    <source>
        <dbReference type="SAM" id="MobiDB-lite"/>
    </source>
</evidence>
<evidence type="ECO:0000256" key="1">
    <source>
        <dbReference type="ARBA" id="ARBA00006594"/>
    </source>
</evidence>
<dbReference type="InterPro" id="IPR023095">
    <property type="entry name" value="Ade_MeTrfase_dom_2"/>
</dbReference>
<sequence>MNLLRAPFPWFGGKSRASHLVWQAFGDCPNYVEPFAGSLAVLLGRPTPAGVETVNDLDCYLANFWRAVQLAPDQVAQHADWPVNEADLHARHRWLVGQVEFRARMRQDPEYFDARIAGWWVWGLCQWIGSGWCAQPAWEEQDAAGAEKTCGIETSEYAKRPMLDKPGRGIHQLAVREGLRAAHAPRVRGAATSEHEQRPHLTDGGKGVHALRARDLGGAVAWQKRPSLGRGGRGVHGRGLPEQMPMLSGLRSATGMGIHASGKQGGIGDWMQVLADRLRYVRVCCGDWSRILSPNVTERIGVTGVLLDPPYSDAAGRDPSIYAEEDLQVAHRVREWALANGGNPRLRIALCGYEGEHEMPASWRCVAWKAPGGYAAARGNTENALRERIWFSPHCLAPAEDPMHGLPFAVFTGGVR</sequence>
<comment type="caution">
    <text evidence="8">The sequence shown here is derived from an EMBL/GenBank/DDBJ whole genome shotgun (WGS) entry which is preliminary data.</text>
</comment>
<keyword evidence="4" id="KW-0808">Transferase</keyword>
<dbReference type="EC" id="2.1.1.72" evidence="2"/>
<dbReference type="InterPro" id="IPR029063">
    <property type="entry name" value="SAM-dependent_MTases_sf"/>
</dbReference>
<keyword evidence="5" id="KW-0949">S-adenosyl-L-methionine</keyword>
<proteinExistence type="inferred from homology"/>
<gene>
    <name evidence="8" type="ORF">G4177_06040</name>
</gene>
<accession>A0ABR9PIH3</accession>
<dbReference type="EMBL" id="JAAIYO010000001">
    <property type="protein sequence ID" value="MBE4747738.1"/>
    <property type="molecule type" value="Genomic_DNA"/>
</dbReference>
<dbReference type="Pfam" id="PF02086">
    <property type="entry name" value="MethyltransfD12"/>
    <property type="match status" value="1"/>
</dbReference>
<keyword evidence="3 8" id="KW-0489">Methyltransferase</keyword>
<protein>
    <recommendedName>
        <fullName evidence="2">site-specific DNA-methyltransferase (adenine-specific)</fullName>
        <ecNumber evidence="2">2.1.1.72</ecNumber>
    </recommendedName>
</protein>